<dbReference type="Pfam" id="PF01464">
    <property type="entry name" value="SLT"/>
    <property type="match status" value="1"/>
</dbReference>
<gene>
    <name evidence="3" type="ORF">RY831_05230</name>
</gene>
<feature type="compositionally biased region" description="Low complexity" evidence="1">
    <location>
        <begin position="68"/>
        <end position="89"/>
    </location>
</feature>
<accession>A0ABU6J4H6</accession>
<dbReference type="CDD" id="cd00254">
    <property type="entry name" value="LT-like"/>
    <property type="match status" value="1"/>
</dbReference>
<name>A0ABU6J4H6_9BURK</name>
<dbReference type="Proteomes" id="UP001352263">
    <property type="component" value="Unassembled WGS sequence"/>
</dbReference>
<organism evidence="3 4">
    <name type="scientific">Noviherbaspirillum album</name>
    <dbReference type="NCBI Taxonomy" id="3080276"/>
    <lineage>
        <taxon>Bacteria</taxon>
        <taxon>Pseudomonadati</taxon>
        <taxon>Pseudomonadota</taxon>
        <taxon>Betaproteobacteria</taxon>
        <taxon>Burkholderiales</taxon>
        <taxon>Oxalobacteraceae</taxon>
        <taxon>Noviherbaspirillum</taxon>
    </lineage>
</organism>
<keyword evidence="3" id="KW-0456">Lyase</keyword>
<reference evidence="3 4" key="1">
    <citation type="submission" date="2023-10" db="EMBL/GenBank/DDBJ databases">
        <title>Noviherbaspirillum sp. CPCC 100848 genome assembly.</title>
        <authorList>
            <person name="Li X.Y."/>
            <person name="Fang X.M."/>
        </authorList>
    </citation>
    <scope>NUCLEOTIDE SEQUENCE [LARGE SCALE GENOMIC DNA]</scope>
    <source>
        <strain evidence="3 4">CPCC 100848</strain>
    </source>
</reference>
<evidence type="ECO:0000313" key="3">
    <source>
        <dbReference type="EMBL" id="MEC4718539.1"/>
    </source>
</evidence>
<dbReference type="GO" id="GO:0016829">
    <property type="term" value="F:lyase activity"/>
    <property type="evidence" value="ECO:0007669"/>
    <property type="project" value="UniProtKB-KW"/>
</dbReference>
<dbReference type="InterPro" id="IPR008258">
    <property type="entry name" value="Transglycosylase_SLT_dom_1"/>
</dbReference>
<evidence type="ECO:0000313" key="4">
    <source>
        <dbReference type="Proteomes" id="UP001352263"/>
    </source>
</evidence>
<keyword evidence="4" id="KW-1185">Reference proteome</keyword>
<dbReference type="EMBL" id="JAWIIV010000003">
    <property type="protein sequence ID" value="MEC4718539.1"/>
    <property type="molecule type" value="Genomic_DNA"/>
</dbReference>
<feature type="domain" description="Transglycosylase SLT" evidence="2">
    <location>
        <begin position="105"/>
        <end position="205"/>
    </location>
</feature>
<evidence type="ECO:0000259" key="2">
    <source>
        <dbReference type="Pfam" id="PF01464"/>
    </source>
</evidence>
<dbReference type="Gene3D" id="1.10.530.10">
    <property type="match status" value="1"/>
</dbReference>
<feature type="region of interest" description="Disordered" evidence="1">
    <location>
        <begin position="49"/>
        <end position="97"/>
    </location>
</feature>
<dbReference type="SUPFAM" id="SSF53955">
    <property type="entry name" value="Lysozyme-like"/>
    <property type="match status" value="1"/>
</dbReference>
<dbReference type="RefSeq" id="WP_326505275.1">
    <property type="nucleotide sequence ID" value="NZ_JAWIIV010000003.1"/>
</dbReference>
<proteinExistence type="predicted"/>
<comment type="caution">
    <text evidence="3">The sequence shown here is derived from an EMBL/GenBank/DDBJ whole genome shotgun (WGS) entry which is preliminary data.</text>
</comment>
<evidence type="ECO:0000256" key="1">
    <source>
        <dbReference type="SAM" id="MobiDB-lite"/>
    </source>
</evidence>
<dbReference type="EC" id="4.2.2.n1" evidence="3"/>
<dbReference type="InterPro" id="IPR023346">
    <property type="entry name" value="Lysozyme-like_dom_sf"/>
</dbReference>
<protein>
    <submittedName>
        <fullName evidence="3">Lytic transglycosylase domain-containing protein</fullName>
        <ecNumber evidence="3">4.2.2.n1</ecNumber>
    </submittedName>
</protein>
<sequence>MGLKLYGSFYEERMRMRNEASDPALKAHYQAELDVIKAMNAALDIQDSPQRGGGIIDPPAAKTNLQRPAASPASSPPATSAAAPDSSVSGRDNDSNKKVQTLMPMFEKLSRETGVPANTLAAVMVQESRGYSIDAMKNAGGLMQLGPNEFKYLQDKHPDQLGGMTHLSTEGQVTAAALYLKELKGGGDWDDALFKYNHGPNAGNNPQLGDPNYMNSIHDLLRKIERGESLPS</sequence>